<protein>
    <submittedName>
        <fullName evidence="2">Uncharacterized protein</fullName>
    </submittedName>
</protein>
<name>G7E3X8_MIXOS</name>
<dbReference type="STRING" id="764103.G7E3X8"/>
<dbReference type="PIRSF" id="PIRSF016184">
    <property type="entry name" value="PhzC_PhzF"/>
    <property type="match status" value="1"/>
</dbReference>
<dbReference type="NCBIfam" id="TIGR00654">
    <property type="entry name" value="PhzF_family"/>
    <property type="match status" value="1"/>
</dbReference>
<dbReference type="AlphaFoldDB" id="G7E3X8"/>
<dbReference type="SUPFAM" id="SSF54506">
    <property type="entry name" value="Diaminopimelate epimerase-like"/>
    <property type="match status" value="1"/>
</dbReference>
<evidence type="ECO:0000256" key="1">
    <source>
        <dbReference type="PIRSR" id="PIRSR016184-1"/>
    </source>
</evidence>
<dbReference type="InterPro" id="IPR003719">
    <property type="entry name" value="Phenazine_PhzF-like"/>
</dbReference>
<dbReference type="Proteomes" id="UP000009131">
    <property type="component" value="Unassembled WGS sequence"/>
</dbReference>
<dbReference type="GO" id="GO:0005737">
    <property type="term" value="C:cytoplasm"/>
    <property type="evidence" value="ECO:0007669"/>
    <property type="project" value="TreeGrafter"/>
</dbReference>
<evidence type="ECO:0000313" key="3">
    <source>
        <dbReference type="Proteomes" id="UP000009131"/>
    </source>
</evidence>
<proteinExistence type="predicted"/>
<reference evidence="2 3" key="2">
    <citation type="journal article" date="2012" name="Open Biol.">
        <title>Characteristics of nucleosomes and linker DNA regions on the genome of the basidiomycete Mixia osmundae revealed by mono- and dinucleosome mapping.</title>
        <authorList>
            <person name="Nishida H."/>
            <person name="Kondo S."/>
            <person name="Matsumoto T."/>
            <person name="Suzuki Y."/>
            <person name="Yoshikawa H."/>
            <person name="Taylor T.D."/>
            <person name="Sugiyama J."/>
        </authorList>
    </citation>
    <scope>NUCLEOTIDE SEQUENCE [LARGE SCALE GENOMIC DNA]</scope>
    <source>
        <strain evidence="3">CBS 9802 / IAM 14324 / JCM 22182 / KY 12970</strain>
    </source>
</reference>
<dbReference type="PANTHER" id="PTHR13774">
    <property type="entry name" value="PHENAZINE BIOSYNTHESIS PROTEIN"/>
    <property type="match status" value="1"/>
</dbReference>
<dbReference type="HOGENOM" id="CLU_048756_0_0_1"/>
<gene>
    <name evidence="2" type="primary">Mo04216</name>
    <name evidence="2" type="ORF">E5Q_04216</name>
</gene>
<sequence>MPQRYIQYDLLDVFATDAGPYSGNPLAVFHDGQDLSTAQCQTLARELNLSEVTFPSNVQASSYDVRIFTPGQELPFAGHPTLGTCSALLKAAKLSRPAKDAVLQQSSRSGITRLAVAAEDEQSVTVAMTAKASLITGRLPVNAQLAKTAFNLANAPIALRRAGCGLNWLCMHVPVHELASIIVDTKQLGAWSEDVKASADAQDVVGNWLSGCAVFALEDTIEGQVSLKVRVFFVEHGNVIEDPATGSAALALGLVLHAEGHLASISQGGKYSIDQGAAIGKPSRLDGHYNEDGTVTVQGKSIVVGRGQLLIPNAN</sequence>
<feature type="active site" evidence="1">
    <location>
        <position position="51"/>
    </location>
</feature>
<dbReference type="GO" id="GO:0016853">
    <property type="term" value="F:isomerase activity"/>
    <property type="evidence" value="ECO:0007669"/>
    <property type="project" value="TreeGrafter"/>
</dbReference>
<keyword evidence="3" id="KW-1185">Reference proteome</keyword>
<organism evidence="2 3">
    <name type="scientific">Mixia osmundae (strain CBS 9802 / IAM 14324 / JCM 22182 / KY 12970)</name>
    <dbReference type="NCBI Taxonomy" id="764103"/>
    <lineage>
        <taxon>Eukaryota</taxon>
        <taxon>Fungi</taxon>
        <taxon>Dikarya</taxon>
        <taxon>Basidiomycota</taxon>
        <taxon>Pucciniomycotina</taxon>
        <taxon>Mixiomycetes</taxon>
        <taxon>Mixiales</taxon>
        <taxon>Mixiaceae</taxon>
        <taxon>Mixia</taxon>
    </lineage>
</organism>
<dbReference type="Gene3D" id="3.10.310.10">
    <property type="entry name" value="Diaminopimelate Epimerase, Chain A, domain 1"/>
    <property type="match status" value="2"/>
</dbReference>
<dbReference type="RefSeq" id="XP_014570630.1">
    <property type="nucleotide sequence ID" value="XM_014715144.1"/>
</dbReference>
<dbReference type="Pfam" id="PF02567">
    <property type="entry name" value="PhzC-PhzF"/>
    <property type="match status" value="1"/>
</dbReference>
<comment type="caution">
    <text evidence="2">The sequence shown here is derived from an EMBL/GenBank/DDBJ whole genome shotgun (WGS) entry which is preliminary data.</text>
</comment>
<reference evidence="2 3" key="1">
    <citation type="journal article" date="2011" name="J. Gen. Appl. Microbiol.">
        <title>Draft genome sequencing of the enigmatic basidiomycete Mixia osmundae.</title>
        <authorList>
            <person name="Nishida H."/>
            <person name="Nagatsuka Y."/>
            <person name="Sugiyama J."/>
        </authorList>
    </citation>
    <scope>NUCLEOTIDE SEQUENCE [LARGE SCALE GENOMIC DNA]</scope>
    <source>
        <strain evidence="3">CBS 9802 / IAM 14324 / JCM 22182 / KY 12970</strain>
    </source>
</reference>
<dbReference type="eggNOG" id="KOG3033">
    <property type="taxonomic scope" value="Eukaryota"/>
</dbReference>
<dbReference type="PANTHER" id="PTHR13774:SF32">
    <property type="entry name" value="ANTISENSE-ENHANCING SEQUENCE 1"/>
    <property type="match status" value="1"/>
</dbReference>
<evidence type="ECO:0000313" key="2">
    <source>
        <dbReference type="EMBL" id="GAA97538.1"/>
    </source>
</evidence>
<accession>G7E3X8</accession>
<dbReference type="OrthoDB" id="75169at2759"/>
<dbReference type="InParanoid" id="G7E3X8"/>
<dbReference type="EMBL" id="BABT02000126">
    <property type="protein sequence ID" value="GAA97538.1"/>
    <property type="molecule type" value="Genomic_DNA"/>
</dbReference>
<dbReference type="FunCoup" id="G7E3X8">
    <property type="interactions" value="297"/>
</dbReference>